<sequence>MVLLKPKGEPTHDASSDDSRRTFGPLNCTTEISHNLDWAASNFTGCSESYITADDSYSY</sequence>
<dbReference type="Proteomes" id="UP001054252">
    <property type="component" value="Unassembled WGS sequence"/>
</dbReference>
<evidence type="ECO:0000313" key="2">
    <source>
        <dbReference type="EMBL" id="GKV26582.1"/>
    </source>
</evidence>
<keyword evidence="3" id="KW-1185">Reference proteome</keyword>
<gene>
    <name evidence="2" type="ORF">SLEP1_g35857</name>
</gene>
<name>A0AAV5KPN1_9ROSI</name>
<organism evidence="2 3">
    <name type="scientific">Rubroshorea leprosula</name>
    <dbReference type="NCBI Taxonomy" id="152421"/>
    <lineage>
        <taxon>Eukaryota</taxon>
        <taxon>Viridiplantae</taxon>
        <taxon>Streptophyta</taxon>
        <taxon>Embryophyta</taxon>
        <taxon>Tracheophyta</taxon>
        <taxon>Spermatophyta</taxon>
        <taxon>Magnoliopsida</taxon>
        <taxon>eudicotyledons</taxon>
        <taxon>Gunneridae</taxon>
        <taxon>Pentapetalae</taxon>
        <taxon>rosids</taxon>
        <taxon>malvids</taxon>
        <taxon>Malvales</taxon>
        <taxon>Dipterocarpaceae</taxon>
        <taxon>Rubroshorea</taxon>
    </lineage>
</organism>
<feature type="region of interest" description="Disordered" evidence="1">
    <location>
        <begin position="1"/>
        <end position="21"/>
    </location>
</feature>
<dbReference type="AlphaFoldDB" id="A0AAV5KPN1"/>
<comment type="caution">
    <text evidence="2">The sequence shown here is derived from an EMBL/GenBank/DDBJ whole genome shotgun (WGS) entry which is preliminary data.</text>
</comment>
<evidence type="ECO:0000313" key="3">
    <source>
        <dbReference type="Proteomes" id="UP001054252"/>
    </source>
</evidence>
<protein>
    <submittedName>
        <fullName evidence="2">Uncharacterized protein</fullName>
    </submittedName>
</protein>
<dbReference type="EMBL" id="BPVZ01000072">
    <property type="protein sequence ID" value="GKV26582.1"/>
    <property type="molecule type" value="Genomic_DNA"/>
</dbReference>
<evidence type="ECO:0000256" key="1">
    <source>
        <dbReference type="SAM" id="MobiDB-lite"/>
    </source>
</evidence>
<accession>A0AAV5KPN1</accession>
<reference evidence="2 3" key="1">
    <citation type="journal article" date="2021" name="Commun. Biol.">
        <title>The genome of Shorea leprosula (Dipterocarpaceae) highlights the ecological relevance of drought in aseasonal tropical rainforests.</title>
        <authorList>
            <person name="Ng K.K.S."/>
            <person name="Kobayashi M.J."/>
            <person name="Fawcett J.A."/>
            <person name="Hatakeyama M."/>
            <person name="Paape T."/>
            <person name="Ng C.H."/>
            <person name="Ang C.C."/>
            <person name="Tnah L.H."/>
            <person name="Lee C.T."/>
            <person name="Nishiyama T."/>
            <person name="Sese J."/>
            <person name="O'Brien M.J."/>
            <person name="Copetti D."/>
            <person name="Mohd Noor M.I."/>
            <person name="Ong R.C."/>
            <person name="Putra M."/>
            <person name="Sireger I.Z."/>
            <person name="Indrioko S."/>
            <person name="Kosugi Y."/>
            <person name="Izuno A."/>
            <person name="Isagi Y."/>
            <person name="Lee S.L."/>
            <person name="Shimizu K.K."/>
        </authorList>
    </citation>
    <scope>NUCLEOTIDE SEQUENCE [LARGE SCALE GENOMIC DNA]</scope>
    <source>
        <strain evidence="2">214</strain>
    </source>
</reference>
<proteinExistence type="predicted"/>